<gene>
    <name evidence="2" type="ORF">QN277_023890</name>
</gene>
<dbReference type="Pfam" id="PF02519">
    <property type="entry name" value="Auxin_inducible"/>
    <property type="match status" value="1"/>
</dbReference>
<accession>A0AAE1K8Q2</accession>
<evidence type="ECO:0000313" key="2">
    <source>
        <dbReference type="EMBL" id="KAK4267050.1"/>
    </source>
</evidence>
<comment type="caution">
    <text evidence="2">The sequence shown here is derived from an EMBL/GenBank/DDBJ whole genome shotgun (WGS) entry which is preliminary data.</text>
</comment>
<keyword evidence="3" id="KW-1185">Reference proteome</keyword>
<dbReference type="InterPro" id="IPR003676">
    <property type="entry name" value="SAUR_fam"/>
</dbReference>
<dbReference type="AlphaFoldDB" id="A0AAE1K8Q2"/>
<comment type="similarity">
    <text evidence="1">Belongs to the ARG7 family.</text>
</comment>
<dbReference type="Proteomes" id="UP001293593">
    <property type="component" value="Unassembled WGS sequence"/>
</dbReference>
<dbReference type="EMBL" id="JAWXYG010000007">
    <property type="protein sequence ID" value="KAK4267050.1"/>
    <property type="molecule type" value="Genomic_DNA"/>
</dbReference>
<reference evidence="2" key="1">
    <citation type="submission" date="2023-10" db="EMBL/GenBank/DDBJ databases">
        <title>Chromosome-level genome of the transformable northern wattle, Acacia crassicarpa.</title>
        <authorList>
            <person name="Massaro I."/>
            <person name="Sinha N.R."/>
            <person name="Poethig S."/>
            <person name="Leichty A.R."/>
        </authorList>
    </citation>
    <scope>NUCLEOTIDE SEQUENCE</scope>
    <source>
        <strain evidence="2">Acra3RX</strain>
        <tissue evidence="2">Leaf</tissue>
    </source>
</reference>
<evidence type="ECO:0000256" key="1">
    <source>
        <dbReference type="ARBA" id="ARBA00006974"/>
    </source>
</evidence>
<evidence type="ECO:0008006" key="4">
    <source>
        <dbReference type="Google" id="ProtNLM"/>
    </source>
</evidence>
<evidence type="ECO:0000313" key="3">
    <source>
        <dbReference type="Proteomes" id="UP001293593"/>
    </source>
</evidence>
<organism evidence="2 3">
    <name type="scientific">Acacia crassicarpa</name>
    <name type="common">northern wattle</name>
    <dbReference type="NCBI Taxonomy" id="499986"/>
    <lineage>
        <taxon>Eukaryota</taxon>
        <taxon>Viridiplantae</taxon>
        <taxon>Streptophyta</taxon>
        <taxon>Embryophyta</taxon>
        <taxon>Tracheophyta</taxon>
        <taxon>Spermatophyta</taxon>
        <taxon>Magnoliopsida</taxon>
        <taxon>eudicotyledons</taxon>
        <taxon>Gunneridae</taxon>
        <taxon>Pentapetalae</taxon>
        <taxon>rosids</taxon>
        <taxon>fabids</taxon>
        <taxon>Fabales</taxon>
        <taxon>Fabaceae</taxon>
        <taxon>Caesalpinioideae</taxon>
        <taxon>mimosoid clade</taxon>
        <taxon>Acacieae</taxon>
        <taxon>Acacia</taxon>
    </lineage>
</organism>
<protein>
    <recommendedName>
        <fullName evidence="4">Small auxin up regulated protein</fullName>
    </recommendedName>
</protein>
<name>A0AAE1K8Q2_9FABA</name>
<proteinExistence type="inferred from homology"/>
<dbReference type="PANTHER" id="PTHR31374:SF213">
    <property type="entry name" value="SAUR FAMILY PROTEIN"/>
    <property type="match status" value="1"/>
</dbReference>
<sequence length="90" mass="10397">MVKKRKELPKGHVTIKVGERGDVKERIQVPVMYLNHPLFGELLKKAEDEYGFSQKGAIIIPCPLKHFKYVQGLIHTQNSLHHHLPLCFRS</sequence>
<dbReference type="GO" id="GO:0009733">
    <property type="term" value="P:response to auxin"/>
    <property type="evidence" value="ECO:0007669"/>
    <property type="project" value="InterPro"/>
</dbReference>
<dbReference type="PANTHER" id="PTHR31374">
    <property type="entry name" value="AUXIN-INDUCED PROTEIN-LIKE-RELATED"/>
    <property type="match status" value="1"/>
</dbReference>